<dbReference type="Proteomes" id="UP001652740">
    <property type="component" value="Unplaced"/>
</dbReference>
<evidence type="ECO:0000313" key="2">
    <source>
        <dbReference type="RefSeq" id="XP_052755745.1"/>
    </source>
</evidence>
<protein>
    <submittedName>
        <fullName evidence="2">Cytadherence high molecular weight protein 3-like isoform X1</fullName>
    </submittedName>
</protein>
<proteinExistence type="predicted"/>
<dbReference type="GeneID" id="113521961"/>
<evidence type="ECO:0000313" key="1">
    <source>
        <dbReference type="Proteomes" id="UP001652740"/>
    </source>
</evidence>
<name>A0ABM3MWX6_GALME</name>
<sequence length="172" mass="18383">MFYFLRWDKQLKVATLYRFKMKFFVALVAVVAVAVASPVSRSRINNNQLAAIIEAIQSPLTDPSTAALLEQQLQQILESLESISVGPVIVNPAPEPIVVGPGVIEFPVIEPSPEPIVVSPPIVDPPVVVSPPVVEPPTAQPPVVVLPPPAPEPEVESSSAPLVQLILNINQA</sequence>
<dbReference type="RefSeq" id="XP_052755745.1">
    <property type="nucleotide sequence ID" value="XM_052899785.1"/>
</dbReference>
<accession>A0ABM3MWX6</accession>
<reference evidence="2" key="1">
    <citation type="submission" date="2025-08" db="UniProtKB">
        <authorList>
            <consortium name="RefSeq"/>
        </authorList>
    </citation>
    <scope>IDENTIFICATION</scope>
    <source>
        <tissue evidence="2">Whole larvae</tissue>
    </source>
</reference>
<keyword evidence="1" id="KW-1185">Reference proteome</keyword>
<gene>
    <name evidence="2" type="primary">LOC113521961</name>
</gene>
<organism evidence="1 2">
    <name type="scientific">Galleria mellonella</name>
    <name type="common">Greater wax moth</name>
    <dbReference type="NCBI Taxonomy" id="7137"/>
    <lineage>
        <taxon>Eukaryota</taxon>
        <taxon>Metazoa</taxon>
        <taxon>Ecdysozoa</taxon>
        <taxon>Arthropoda</taxon>
        <taxon>Hexapoda</taxon>
        <taxon>Insecta</taxon>
        <taxon>Pterygota</taxon>
        <taxon>Neoptera</taxon>
        <taxon>Endopterygota</taxon>
        <taxon>Lepidoptera</taxon>
        <taxon>Glossata</taxon>
        <taxon>Ditrysia</taxon>
        <taxon>Pyraloidea</taxon>
        <taxon>Pyralidae</taxon>
        <taxon>Galleriinae</taxon>
        <taxon>Galleria</taxon>
    </lineage>
</organism>